<accession>A0ACC0BPB1</accession>
<evidence type="ECO:0000313" key="1">
    <source>
        <dbReference type="EMBL" id="KAI5674463.1"/>
    </source>
</evidence>
<dbReference type="EMBL" id="CM044703">
    <property type="protein sequence ID" value="KAI5674463.1"/>
    <property type="molecule type" value="Genomic_DNA"/>
</dbReference>
<comment type="caution">
    <text evidence="1">The sequence shown here is derived from an EMBL/GenBank/DDBJ whole genome shotgun (WGS) entry which is preliminary data.</text>
</comment>
<organism evidence="1 2">
    <name type="scientific">Catharanthus roseus</name>
    <name type="common">Madagascar periwinkle</name>
    <name type="synonym">Vinca rosea</name>
    <dbReference type="NCBI Taxonomy" id="4058"/>
    <lineage>
        <taxon>Eukaryota</taxon>
        <taxon>Viridiplantae</taxon>
        <taxon>Streptophyta</taxon>
        <taxon>Embryophyta</taxon>
        <taxon>Tracheophyta</taxon>
        <taxon>Spermatophyta</taxon>
        <taxon>Magnoliopsida</taxon>
        <taxon>eudicotyledons</taxon>
        <taxon>Gunneridae</taxon>
        <taxon>Pentapetalae</taxon>
        <taxon>asterids</taxon>
        <taxon>lamiids</taxon>
        <taxon>Gentianales</taxon>
        <taxon>Apocynaceae</taxon>
        <taxon>Rauvolfioideae</taxon>
        <taxon>Vinceae</taxon>
        <taxon>Catharanthinae</taxon>
        <taxon>Catharanthus</taxon>
    </lineage>
</organism>
<proteinExistence type="predicted"/>
<keyword evidence="2" id="KW-1185">Reference proteome</keyword>
<reference evidence="2" key="1">
    <citation type="journal article" date="2023" name="Nat. Plants">
        <title>Single-cell RNA sequencing provides a high-resolution roadmap for understanding the multicellular compartmentation of specialized metabolism.</title>
        <authorList>
            <person name="Sun S."/>
            <person name="Shen X."/>
            <person name="Li Y."/>
            <person name="Li Y."/>
            <person name="Wang S."/>
            <person name="Li R."/>
            <person name="Zhang H."/>
            <person name="Shen G."/>
            <person name="Guo B."/>
            <person name="Wei J."/>
            <person name="Xu J."/>
            <person name="St-Pierre B."/>
            <person name="Chen S."/>
            <person name="Sun C."/>
        </authorList>
    </citation>
    <scope>NUCLEOTIDE SEQUENCE [LARGE SCALE GENOMIC DNA]</scope>
</reference>
<sequence length="759" mass="82517">MGGGNRKRFNKSRSRTVPQSSSARALFVEGGILADWSPSLNSHSTRGRNFNDEDGKVKSGSSRSRNGKGKPNSNSGSGSGYGSTSRGDHVKCKGSAIGYVYPSFDCQEESFPNLVEEREKDFESQPILLLDSKETPIVAYVDEGPGKNIQGTSYMYDYTTDFTLDEGSHRGLGFNNETEETPECSGLSFKVEEKESSLQSLPSTDEEMIDENGAHNDTSSETDDDLFGSPEENPAFLSIGGLKIYTRDISDDESDEEELLDEESSDSSETGESTDSSDSGSDIDDEIAADYVQGIGGSDGFLNVDQLVGKYPAVLDDDTDSNDSFDETVEKLGGIALQEASKEYGMMKPQPERKIPRRDHKVTRGKFTGLSAMDDLMLVKDPRTVSGRKKHKTRIPQSWPFESRKSQKGSKIPGEKKKHRKEMIAVKRRERMIRRGVDLQQINSKLERMVLDGVEILSFQPMHTRDCSQVQRLAAIYRLRSVSQGSSKKKFVTVTRSQHTCMPSSTDRSRLEKLIGANDEEDDFTVYDMKSIKGGGNTAKKASKFTDSSLKNLQADRSKRKMSRKTTSYAAQPVSFVSSGIMQSDVVEVKAIESTEANETGNNVKGGCSLEYGSFELHTTGFGSKMMAKMGYIEGGGLGKHGQGVAVPIEVTQRPKSLGLGADIPEGTPEASAKLAKKGSRSALTGHSAGSNRTSGKPGGKESQQFAAFEKHTTGFGSKMMAKMGFVEGTGLGKNSQGMATPLVAVRRPRSQGLGAAKR</sequence>
<dbReference type="Proteomes" id="UP001060085">
    <property type="component" value="Linkage Group LG03"/>
</dbReference>
<name>A0ACC0BPB1_CATRO</name>
<evidence type="ECO:0000313" key="2">
    <source>
        <dbReference type="Proteomes" id="UP001060085"/>
    </source>
</evidence>
<gene>
    <name evidence="1" type="ORF">M9H77_14827</name>
</gene>
<protein>
    <submittedName>
        <fullName evidence="1">Uncharacterized protein</fullName>
    </submittedName>
</protein>